<dbReference type="AlphaFoldDB" id="A0AAJ2PU05"/>
<feature type="domain" description="FAD dependent oxidoreductase" evidence="1">
    <location>
        <begin position="27"/>
        <end position="383"/>
    </location>
</feature>
<dbReference type="Pfam" id="PF01266">
    <property type="entry name" value="DAO"/>
    <property type="match status" value="1"/>
</dbReference>
<dbReference type="PANTHER" id="PTHR13847">
    <property type="entry name" value="SARCOSINE DEHYDROGENASE-RELATED"/>
    <property type="match status" value="1"/>
</dbReference>
<dbReference type="InterPro" id="IPR006076">
    <property type="entry name" value="FAD-dep_OxRdtase"/>
</dbReference>
<dbReference type="Gene3D" id="3.50.50.60">
    <property type="entry name" value="FAD/NAD(P)-binding domain"/>
    <property type="match status" value="1"/>
</dbReference>
<comment type="caution">
    <text evidence="2">The sequence shown here is derived from an EMBL/GenBank/DDBJ whole genome shotgun (WGS) entry which is preliminary data.</text>
</comment>
<dbReference type="SUPFAM" id="SSF51905">
    <property type="entry name" value="FAD/NAD(P)-binding domain"/>
    <property type="match status" value="1"/>
</dbReference>
<gene>
    <name evidence="2" type="ORF">PV367_26365</name>
</gene>
<dbReference type="GO" id="GO:0005737">
    <property type="term" value="C:cytoplasm"/>
    <property type="evidence" value="ECO:0007669"/>
    <property type="project" value="TreeGrafter"/>
</dbReference>
<dbReference type="Proteomes" id="UP001273589">
    <property type="component" value="Unassembled WGS sequence"/>
</dbReference>
<dbReference type="Gene3D" id="3.30.9.10">
    <property type="entry name" value="D-Amino Acid Oxidase, subunit A, domain 2"/>
    <property type="match status" value="1"/>
</dbReference>
<evidence type="ECO:0000313" key="3">
    <source>
        <dbReference type="Proteomes" id="UP001273589"/>
    </source>
</evidence>
<reference evidence="2" key="1">
    <citation type="journal article" date="2023" name="Microb. Genom.">
        <title>Mesoterricola silvestris gen. nov., sp. nov., Mesoterricola sediminis sp. nov., Geothrix oryzae sp. nov., Geothrix edaphica sp. nov., Geothrix rubra sp. nov., and Geothrix limicola sp. nov., six novel members of Acidobacteriota isolated from soils.</title>
        <authorList>
            <person name="Weisberg A.J."/>
            <person name="Pearce E."/>
            <person name="Kramer C.G."/>
            <person name="Chang J.H."/>
            <person name="Clarke C.R."/>
        </authorList>
    </citation>
    <scope>NUCLEOTIDE SEQUENCE</scope>
    <source>
        <strain evidence="2">ND06-05F</strain>
    </source>
</reference>
<name>A0AAJ2PU05_9ACTN</name>
<dbReference type="EMBL" id="JARAWN010000192">
    <property type="protein sequence ID" value="MDX3133221.1"/>
    <property type="molecule type" value="Genomic_DNA"/>
</dbReference>
<dbReference type="RefSeq" id="WP_319694728.1">
    <property type="nucleotide sequence ID" value="NZ_JARAWN010000192.1"/>
</dbReference>
<organism evidence="2 3">
    <name type="scientific">Streptomyces europaeiscabiei</name>
    <dbReference type="NCBI Taxonomy" id="146819"/>
    <lineage>
        <taxon>Bacteria</taxon>
        <taxon>Bacillati</taxon>
        <taxon>Actinomycetota</taxon>
        <taxon>Actinomycetes</taxon>
        <taxon>Kitasatosporales</taxon>
        <taxon>Streptomycetaceae</taxon>
        <taxon>Streptomyces</taxon>
    </lineage>
</organism>
<dbReference type="PANTHER" id="PTHR13847:SF281">
    <property type="entry name" value="FAD DEPENDENT OXIDOREDUCTASE DOMAIN-CONTAINING PROTEIN"/>
    <property type="match status" value="1"/>
</dbReference>
<accession>A0AAJ2PU05</accession>
<evidence type="ECO:0000259" key="1">
    <source>
        <dbReference type="Pfam" id="PF01266"/>
    </source>
</evidence>
<protein>
    <submittedName>
        <fullName evidence="2">FAD-binding oxidoreductase</fullName>
    </submittedName>
</protein>
<sequence>MKFTPYWLDTAPQGPDRSRTEISGNVDVAIIGAGLTGLSAALHLARKGANVHVFEKDTVGFGASGRNGGMATTGLSIGFRDAVSRYGFDTAKAYLMTYHDAVDTLEKLVTDEGIDCHFARPGKLVLASKPAHVEGLRKTHEIMSGRLGIETRLIPKSEIHSEIGSDRFHGAMVDTKSAGLHVGKFTRGLAEAAAAIGVTIHEQAPVEKVGPLENGTRHEVVTPRGTVRADQVLVATSGHTSRPFRWHQVRIAPVGSFIIVTEPLGKDVCDTLLPNRRMVSNTLNLLNYFRITPDHRLLFGGRARFAMSNQQSDAKSGRILQKAMTEVFPQLTNARVDYCWGGLVDMSMDRMVHAGEQNGLFYSLGYSGHGVQMATYMGKQMAEYMNGTPTANPWRDLPFRRIPGHFGPPWFLPFAGGYYKFKDLIK</sequence>
<evidence type="ECO:0000313" key="2">
    <source>
        <dbReference type="EMBL" id="MDX3133221.1"/>
    </source>
</evidence>
<dbReference type="PRINTS" id="PR00419">
    <property type="entry name" value="ADXRDTASE"/>
</dbReference>
<dbReference type="InterPro" id="IPR036188">
    <property type="entry name" value="FAD/NAD-bd_sf"/>
</dbReference>
<proteinExistence type="predicted"/>